<proteinExistence type="predicted"/>
<evidence type="ECO:0000313" key="1">
    <source>
        <dbReference type="EMBL" id="DAF95102.1"/>
    </source>
</evidence>
<accession>A0A8S5UL53</accession>
<protein>
    <submittedName>
        <fullName evidence="1">Uncharacterized protein</fullName>
    </submittedName>
</protein>
<name>A0A8S5UL53_9CAUD</name>
<organism evidence="1">
    <name type="scientific">Siphoviridae sp. ctjdk2</name>
    <dbReference type="NCBI Taxonomy" id="2825635"/>
    <lineage>
        <taxon>Viruses</taxon>
        <taxon>Duplodnaviria</taxon>
        <taxon>Heunggongvirae</taxon>
        <taxon>Uroviricota</taxon>
        <taxon>Caudoviricetes</taxon>
    </lineage>
</organism>
<sequence>MLSARRAEGRIARKGCTFSRVSAGGRAACAPRHQRGIFSHVREYPPWTPKRTQGALPLDPAIASEQLEELQCLPNQVPALFYI</sequence>
<reference evidence="1" key="1">
    <citation type="journal article" date="2021" name="Proc. Natl. Acad. Sci. U.S.A.">
        <title>A Catalog of Tens of Thousands of Viruses from Human Metagenomes Reveals Hidden Associations with Chronic Diseases.</title>
        <authorList>
            <person name="Tisza M.J."/>
            <person name="Buck C.B."/>
        </authorList>
    </citation>
    <scope>NUCLEOTIDE SEQUENCE</scope>
    <source>
        <strain evidence="1">Ctjdk2</strain>
    </source>
</reference>
<dbReference type="EMBL" id="BK016103">
    <property type="protein sequence ID" value="DAF95102.1"/>
    <property type="molecule type" value="Genomic_DNA"/>
</dbReference>